<dbReference type="Gene3D" id="2.40.480.10">
    <property type="entry name" value="Allene oxide cyclase-like"/>
    <property type="match status" value="1"/>
</dbReference>
<evidence type="ECO:0000256" key="4">
    <source>
        <dbReference type="RuleBase" id="RU363099"/>
    </source>
</evidence>
<dbReference type="Pfam" id="PF03018">
    <property type="entry name" value="Dirigent"/>
    <property type="match status" value="1"/>
</dbReference>
<evidence type="ECO:0000313" key="7">
    <source>
        <dbReference type="Proteomes" id="UP001318860"/>
    </source>
</evidence>
<feature type="transmembrane region" description="Helical" evidence="5">
    <location>
        <begin position="33"/>
        <end position="56"/>
    </location>
</feature>
<dbReference type="EMBL" id="JABTTQ020000001">
    <property type="protein sequence ID" value="KAK6163900.1"/>
    <property type="molecule type" value="Genomic_DNA"/>
</dbReference>
<keyword evidence="5" id="KW-0812">Transmembrane</keyword>
<name>A0ABR0XXE8_REHGL</name>
<protein>
    <recommendedName>
        <fullName evidence="4">Dirigent protein</fullName>
    </recommendedName>
</protein>
<sequence length="217" mass="24041">MGVVEILEEGSKCPEYSTLAVPMVTDNSDSPPYTMVSFFTYNTLFTLTIIFLPPFFKLTNANFSEQFPADHHVNNQMSHLHFYFHDIVSGKHPTAITVAGRKNKFGGTAIVDDPLTEGVEPGSKVVGRAQGMYAMSSQDASSLLMVMNFVFLEGKYNGSSLTILGRNQFLENMREMPVVGGTGIFRFVRGYALAKTERFNVGTGDAVVEYNVFVMHH</sequence>
<keyword evidence="4" id="KW-0052">Apoplast</keyword>
<keyword evidence="5" id="KW-0472">Membrane</keyword>
<dbReference type="InterPro" id="IPR044859">
    <property type="entry name" value="Allene_oxi_cyc_Dirigent"/>
</dbReference>
<proteinExistence type="inferred from homology"/>
<comment type="function">
    <text evidence="4">Dirigent proteins impart stereoselectivity on the phenoxy radical-coupling reaction, yielding optically active lignans from two molecules of coniferyl alcohol in the biosynthesis of lignans, flavonolignans, and alkaloids and thus plays a central role in plant secondary metabolism.</text>
</comment>
<accession>A0ABR0XXE8</accession>
<dbReference type="Proteomes" id="UP001318860">
    <property type="component" value="Unassembled WGS sequence"/>
</dbReference>
<comment type="similarity">
    <text evidence="1 4">Belongs to the plant dirigent protein family.</text>
</comment>
<evidence type="ECO:0000256" key="5">
    <source>
        <dbReference type="SAM" id="Phobius"/>
    </source>
</evidence>
<dbReference type="InterPro" id="IPR004265">
    <property type="entry name" value="Dirigent"/>
</dbReference>
<comment type="subunit">
    <text evidence="2 4">Homodimer.</text>
</comment>
<comment type="caution">
    <text evidence="6">The sequence shown here is derived from an EMBL/GenBank/DDBJ whole genome shotgun (WGS) entry which is preliminary data.</text>
</comment>
<evidence type="ECO:0000313" key="6">
    <source>
        <dbReference type="EMBL" id="KAK6163900.1"/>
    </source>
</evidence>
<keyword evidence="5" id="KW-1133">Transmembrane helix</keyword>
<keyword evidence="3 4" id="KW-0964">Secreted</keyword>
<evidence type="ECO:0000256" key="2">
    <source>
        <dbReference type="ARBA" id="ARBA00011738"/>
    </source>
</evidence>
<evidence type="ECO:0000256" key="1">
    <source>
        <dbReference type="ARBA" id="ARBA00010746"/>
    </source>
</evidence>
<comment type="subcellular location">
    <subcellularLocation>
        <location evidence="4">Secreted</location>
        <location evidence="4">Extracellular space</location>
        <location evidence="4">Apoplast</location>
    </subcellularLocation>
</comment>
<reference evidence="6 7" key="1">
    <citation type="journal article" date="2021" name="Comput. Struct. Biotechnol. J.">
        <title>De novo genome assembly of the potent medicinal plant Rehmannia glutinosa using nanopore technology.</title>
        <authorList>
            <person name="Ma L."/>
            <person name="Dong C."/>
            <person name="Song C."/>
            <person name="Wang X."/>
            <person name="Zheng X."/>
            <person name="Niu Y."/>
            <person name="Chen S."/>
            <person name="Feng W."/>
        </authorList>
    </citation>
    <scope>NUCLEOTIDE SEQUENCE [LARGE SCALE GENOMIC DNA]</scope>
    <source>
        <strain evidence="6">DH-2019</strain>
    </source>
</reference>
<gene>
    <name evidence="6" type="ORF">DH2020_000764</name>
</gene>
<organism evidence="6 7">
    <name type="scientific">Rehmannia glutinosa</name>
    <name type="common">Chinese foxglove</name>
    <dbReference type="NCBI Taxonomy" id="99300"/>
    <lineage>
        <taxon>Eukaryota</taxon>
        <taxon>Viridiplantae</taxon>
        <taxon>Streptophyta</taxon>
        <taxon>Embryophyta</taxon>
        <taxon>Tracheophyta</taxon>
        <taxon>Spermatophyta</taxon>
        <taxon>Magnoliopsida</taxon>
        <taxon>eudicotyledons</taxon>
        <taxon>Gunneridae</taxon>
        <taxon>Pentapetalae</taxon>
        <taxon>asterids</taxon>
        <taxon>lamiids</taxon>
        <taxon>Lamiales</taxon>
        <taxon>Orobanchaceae</taxon>
        <taxon>Rehmannieae</taxon>
        <taxon>Rehmannia</taxon>
    </lineage>
</organism>
<evidence type="ECO:0000256" key="3">
    <source>
        <dbReference type="ARBA" id="ARBA00022525"/>
    </source>
</evidence>
<dbReference type="PANTHER" id="PTHR21495">
    <property type="entry name" value="NUCLEOPORIN-RELATED"/>
    <property type="match status" value="1"/>
</dbReference>
<keyword evidence="7" id="KW-1185">Reference proteome</keyword>